<keyword evidence="7" id="KW-1185">Reference proteome</keyword>
<evidence type="ECO:0000256" key="1">
    <source>
        <dbReference type="ARBA" id="ARBA00004141"/>
    </source>
</evidence>
<dbReference type="AlphaFoldDB" id="A0A8J3MXN9"/>
<gene>
    <name evidence="6" type="ORF">KSX_69480</name>
</gene>
<keyword evidence="4 5" id="KW-0472">Membrane</keyword>
<evidence type="ECO:0000313" key="7">
    <source>
        <dbReference type="Proteomes" id="UP000612362"/>
    </source>
</evidence>
<name>A0A8J3MXN9_9CHLR</name>
<evidence type="ECO:0000256" key="5">
    <source>
        <dbReference type="SAM" id="Phobius"/>
    </source>
</evidence>
<dbReference type="RefSeq" id="WP_220197958.1">
    <property type="nucleotide sequence ID" value="NZ_BNJF01000004.1"/>
</dbReference>
<evidence type="ECO:0000256" key="2">
    <source>
        <dbReference type="ARBA" id="ARBA00022692"/>
    </source>
</evidence>
<dbReference type="InterPro" id="IPR027469">
    <property type="entry name" value="Cation_efflux_TMD_sf"/>
</dbReference>
<dbReference type="GO" id="GO:0016020">
    <property type="term" value="C:membrane"/>
    <property type="evidence" value="ECO:0007669"/>
    <property type="project" value="UniProtKB-SubCell"/>
</dbReference>
<dbReference type="Proteomes" id="UP000612362">
    <property type="component" value="Unassembled WGS sequence"/>
</dbReference>
<proteinExistence type="predicted"/>
<feature type="transmembrane region" description="Helical" evidence="5">
    <location>
        <begin position="62"/>
        <end position="83"/>
    </location>
</feature>
<comment type="caution">
    <text evidence="6">The sequence shown here is derived from an EMBL/GenBank/DDBJ whole genome shotgun (WGS) entry which is preliminary data.</text>
</comment>
<evidence type="ECO:0000256" key="4">
    <source>
        <dbReference type="ARBA" id="ARBA00023136"/>
    </source>
</evidence>
<evidence type="ECO:0000256" key="3">
    <source>
        <dbReference type="ARBA" id="ARBA00022989"/>
    </source>
</evidence>
<evidence type="ECO:0000313" key="6">
    <source>
        <dbReference type="EMBL" id="GHO48785.1"/>
    </source>
</evidence>
<dbReference type="SUPFAM" id="SSF161111">
    <property type="entry name" value="Cation efflux protein transmembrane domain-like"/>
    <property type="match status" value="1"/>
</dbReference>
<comment type="subcellular location">
    <subcellularLocation>
        <location evidence="1">Membrane</location>
        <topology evidence="1">Multi-pass membrane protein</topology>
    </subcellularLocation>
</comment>
<reference evidence="6" key="1">
    <citation type="submission" date="2020-10" db="EMBL/GenBank/DDBJ databases">
        <title>Taxonomic study of unclassified bacteria belonging to the class Ktedonobacteria.</title>
        <authorList>
            <person name="Yabe S."/>
            <person name="Wang C.M."/>
            <person name="Zheng Y."/>
            <person name="Sakai Y."/>
            <person name="Cavaletti L."/>
            <person name="Monciardini P."/>
            <person name="Donadio S."/>
        </authorList>
    </citation>
    <scope>NUCLEOTIDE SEQUENCE</scope>
    <source>
        <strain evidence="6">SOSP1-1</strain>
    </source>
</reference>
<organism evidence="6 7">
    <name type="scientific">Ktedonospora formicarum</name>
    <dbReference type="NCBI Taxonomy" id="2778364"/>
    <lineage>
        <taxon>Bacteria</taxon>
        <taxon>Bacillati</taxon>
        <taxon>Chloroflexota</taxon>
        <taxon>Ktedonobacteria</taxon>
        <taxon>Ktedonobacterales</taxon>
        <taxon>Ktedonobacteraceae</taxon>
        <taxon>Ktedonospora</taxon>
    </lineage>
</organism>
<dbReference type="EMBL" id="BNJF01000004">
    <property type="protein sequence ID" value="GHO48785.1"/>
    <property type="molecule type" value="Genomic_DNA"/>
</dbReference>
<feature type="transmembrane region" description="Helical" evidence="5">
    <location>
        <begin position="35"/>
        <end position="55"/>
    </location>
</feature>
<keyword evidence="2 5" id="KW-0812">Transmembrane</keyword>
<keyword evidence="3 5" id="KW-1133">Transmembrane helix</keyword>
<sequence>MGVSIAVLSVCILPPLTYGKIRLAAPLDNGVLRGNGVLTAVGAGPAAVTLMGLLVNTFLGRWWADPLAALLITAVLLPTPLYID</sequence>
<protein>
    <submittedName>
        <fullName evidence="6">Uncharacterized protein</fullName>
    </submittedName>
</protein>
<accession>A0A8J3MXN9</accession>